<dbReference type="PROSITE" id="PS51065">
    <property type="entry name" value="NHR"/>
    <property type="match status" value="1"/>
</dbReference>
<name>A0AAN9AKA3_9CAEN</name>
<dbReference type="PANTHER" id="PTHR25462:SF296">
    <property type="entry name" value="MEIOTIC P26, ISOFORM F"/>
    <property type="match status" value="1"/>
</dbReference>
<evidence type="ECO:0000313" key="9">
    <source>
        <dbReference type="EMBL" id="KAK7088528.1"/>
    </source>
</evidence>
<keyword evidence="1" id="KW-0479">Metal-binding</keyword>
<evidence type="ECO:0000259" key="6">
    <source>
        <dbReference type="PROSITE" id="PS50089"/>
    </source>
</evidence>
<proteinExistence type="predicted"/>
<reference evidence="9 10" key="1">
    <citation type="submission" date="2024-02" db="EMBL/GenBank/DDBJ databases">
        <title>Chromosome-scale genome assembly of the rough periwinkle Littorina saxatilis.</title>
        <authorList>
            <person name="De Jode A."/>
            <person name="Faria R."/>
            <person name="Formenti G."/>
            <person name="Sims Y."/>
            <person name="Smith T.P."/>
            <person name="Tracey A."/>
            <person name="Wood J.M.D."/>
            <person name="Zagrodzka Z.B."/>
            <person name="Johannesson K."/>
            <person name="Butlin R.K."/>
            <person name="Leder E.H."/>
        </authorList>
    </citation>
    <scope>NUCLEOTIDE SEQUENCE [LARGE SCALE GENOMIC DNA]</scope>
    <source>
        <strain evidence="9">Snail1</strain>
        <tissue evidence="9">Muscle</tissue>
    </source>
</reference>
<dbReference type="SMART" id="SM00336">
    <property type="entry name" value="BBOX"/>
    <property type="match status" value="2"/>
</dbReference>
<evidence type="ECO:0000259" key="7">
    <source>
        <dbReference type="PROSITE" id="PS50119"/>
    </source>
</evidence>
<dbReference type="InterPro" id="IPR006573">
    <property type="entry name" value="NHR_dom"/>
</dbReference>
<protein>
    <submittedName>
        <fullName evidence="9">Uncharacterized protein</fullName>
    </submittedName>
</protein>
<dbReference type="InterPro" id="IPR043136">
    <property type="entry name" value="B30.2/SPRY_sf"/>
</dbReference>
<evidence type="ECO:0000313" key="10">
    <source>
        <dbReference type="Proteomes" id="UP001374579"/>
    </source>
</evidence>
<dbReference type="InterPro" id="IPR001841">
    <property type="entry name" value="Znf_RING"/>
</dbReference>
<evidence type="ECO:0000256" key="4">
    <source>
        <dbReference type="PROSITE-ProRule" id="PRU00024"/>
    </source>
</evidence>
<dbReference type="InterPro" id="IPR000315">
    <property type="entry name" value="Znf_B-box"/>
</dbReference>
<evidence type="ECO:0000256" key="2">
    <source>
        <dbReference type="ARBA" id="ARBA00022771"/>
    </source>
</evidence>
<dbReference type="Gene3D" id="3.30.40.10">
    <property type="entry name" value="Zinc/RING finger domain, C3HC4 (zinc finger)"/>
    <property type="match status" value="1"/>
</dbReference>
<dbReference type="PROSITE" id="PS00518">
    <property type="entry name" value="ZF_RING_1"/>
    <property type="match status" value="1"/>
</dbReference>
<dbReference type="PROSITE" id="PS50119">
    <property type="entry name" value="ZF_BBOX"/>
    <property type="match status" value="2"/>
</dbReference>
<dbReference type="PROSITE" id="PS50089">
    <property type="entry name" value="ZF_RING_2"/>
    <property type="match status" value="1"/>
</dbReference>
<dbReference type="InterPro" id="IPR047153">
    <property type="entry name" value="TRIM45/56/19-like"/>
</dbReference>
<dbReference type="GO" id="GO:0008270">
    <property type="term" value="F:zinc ion binding"/>
    <property type="evidence" value="ECO:0007669"/>
    <property type="project" value="UniProtKB-KW"/>
</dbReference>
<sequence length="543" mass="59302">MATAAPPVPEPNDMDCSVCHEQYVQPKLLPCGHLLCHHCLLSWLQSQDQALCPLCRCAIMDPEERGQKSWQDVADGFPTDLAMADLVVAHRLLKQSHSCCMCEEAAASCLCLTCGDLFCETCRKLHLKQKMARNHTVEDLTSLTADKVAGSQHAACAVHGDKTTELFCPTHGESICQLCATSRHRSCPEVKDMQDKVKDARAVLAELAVTLTEGEARLDKAIQQLDTHMAETEKQTKKAVAEIEAVCARLEKSVQDCRHRLNALAHSACSDVKEAVTETKTCMLHRRGMLTSHKHVVQRVQEAKNCDTVSTMTPVMQTRVGNLDCSATLPSGAKVVSKVTVVIDAEAVTRIEKELSVLGQTKVMSADLDFGPVTAFCFHDNHGKNIVLSNNKQAAERRGSGNNGGIVVASQPMMTNMLYEVILDRRVAAIIDYLWTGATTTPPEALTLPSAAGGWPSAVVINDSSVVVNGRQMVKSNVGRKLFNLPEKSRVGVMLDKKRSLHLYINGDDQGEAAPSLPDPCFTFFDILGPYRQITALPVRRIP</sequence>
<evidence type="ECO:0000259" key="8">
    <source>
        <dbReference type="PROSITE" id="PS51065"/>
    </source>
</evidence>
<dbReference type="CDD" id="cd19756">
    <property type="entry name" value="Bbox2"/>
    <property type="match status" value="1"/>
</dbReference>
<dbReference type="GO" id="GO:0061630">
    <property type="term" value="F:ubiquitin protein ligase activity"/>
    <property type="evidence" value="ECO:0007669"/>
    <property type="project" value="TreeGrafter"/>
</dbReference>
<dbReference type="SUPFAM" id="SSF57850">
    <property type="entry name" value="RING/U-box"/>
    <property type="match status" value="1"/>
</dbReference>
<feature type="domain" description="B box-type" evidence="7">
    <location>
        <begin position="151"/>
        <end position="185"/>
    </location>
</feature>
<dbReference type="PANTHER" id="PTHR25462">
    <property type="entry name" value="BONUS, ISOFORM C-RELATED"/>
    <property type="match status" value="1"/>
</dbReference>
<dbReference type="AlphaFoldDB" id="A0AAN9AKA3"/>
<accession>A0AAN9AKA3</accession>
<dbReference type="CDD" id="cd19757">
    <property type="entry name" value="Bbox1"/>
    <property type="match status" value="1"/>
</dbReference>
<evidence type="ECO:0000256" key="1">
    <source>
        <dbReference type="ARBA" id="ARBA00022723"/>
    </source>
</evidence>
<dbReference type="SUPFAM" id="SSF57845">
    <property type="entry name" value="B-box zinc-binding domain"/>
    <property type="match status" value="1"/>
</dbReference>
<feature type="coiled-coil region" evidence="5">
    <location>
        <begin position="190"/>
        <end position="235"/>
    </location>
</feature>
<keyword evidence="3" id="KW-0862">Zinc</keyword>
<dbReference type="SMART" id="SM00588">
    <property type="entry name" value="NEUZ"/>
    <property type="match status" value="1"/>
</dbReference>
<dbReference type="InterPro" id="IPR017907">
    <property type="entry name" value="Znf_RING_CS"/>
</dbReference>
<evidence type="ECO:0000256" key="5">
    <source>
        <dbReference type="SAM" id="Coils"/>
    </source>
</evidence>
<dbReference type="Gene3D" id="2.60.120.920">
    <property type="match status" value="1"/>
</dbReference>
<dbReference type="Gene3D" id="3.30.160.60">
    <property type="entry name" value="Classic Zinc Finger"/>
    <property type="match status" value="1"/>
</dbReference>
<dbReference type="Pfam" id="PF07177">
    <property type="entry name" value="Neuralized"/>
    <property type="match status" value="1"/>
</dbReference>
<dbReference type="Pfam" id="PF00097">
    <property type="entry name" value="zf-C3HC4"/>
    <property type="match status" value="1"/>
</dbReference>
<keyword evidence="5" id="KW-0175">Coiled coil</keyword>
<dbReference type="SMART" id="SM00184">
    <property type="entry name" value="RING"/>
    <property type="match status" value="1"/>
</dbReference>
<feature type="domain" description="B box-type" evidence="7">
    <location>
        <begin position="94"/>
        <end position="140"/>
    </location>
</feature>
<dbReference type="InterPro" id="IPR013083">
    <property type="entry name" value="Znf_RING/FYVE/PHD"/>
</dbReference>
<dbReference type="Proteomes" id="UP001374579">
    <property type="component" value="Unassembled WGS sequence"/>
</dbReference>
<organism evidence="9 10">
    <name type="scientific">Littorina saxatilis</name>
    <dbReference type="NCBI Taxonomy" id="31220"/>
    <lineage>
        <taxon>Eukaryota</taxon>
        <taxon>Metazoa</taxon>
        <taxon>Spiralia</taxon>
        <taxon>Lophotrochozoa</taxon>
        <taxon>Mollusca</taxon>
        <taxon>Gastropoda</taxon>
        <taxon>Caenogastropoda</taxon>
        <taxon>Littorinimorpha</taxon>
        <taxon>Littorinoidea</taxon>
        <taxon>Littorinidae</taxon>
        <taxon>Littorina</taxon>
    </lineage>
</organism>
<keyword evidence="10" id="KW-1185">Reference proteome</keyword>
<feature type="domain" description="NHR" evidence="8">
    <location>
        <begin position="375"/>
        <end position="539"/>
    </location>
</feature>
<dbReference type="InterPro" id="IPR018957">
    <property type="entry name" value="Znf_C3HC4_RING-type"/>
</dbReference>
<dbReference type="EMBL" id="JBAMIC010004070">
    <property type="protein sequence ID" value="KAK7088528.1"/>
    <property type="molecule type" value="Genomic_DNA"/>
</dbReference>
<evidence type="ECO:0000256" key="3">
    <source>
        <dbReference type="ARBA" id="ARBA00022833"/>
    </source>
</evidence>
<feature type="domain" description="RING-type" evidence="6">
    <location>
        <begin position="16"/>
        <end position="56"/>
    </location>
</feature>
<gene>
    <name evidence="9" type="ORF">V1264_022438</name>
</gene>
<comment type="caution">
    <text evidence="9">The sequence shown here is derived from an EMBL/GenBank/DDBJ whole genome shotgun (WGS) entry which is preliminary data.</text>
</comment>
<keyword evidence="2 4" id="KW-0863">Zinc-finger</keyword>